<evidence type="ECO:0000259" key="10">
    <source>
        <dbReference type="PROSITE" id="PS50213"/>
    </source>
</evidence>
<evidence type="ECO:0000256" key="9">
    <source>
        <dbReference type="SAM" id="SignalP"/>
    </source>
</evidence>
<feature type="domain" description="FAS1" evidence="10">
    <location>
        <begin position="61"/>
        <end position="201"/>
    </location>
</feature>
<comment type="subcellular location">
    <subcellularLocation>
        <location evidence="1">Cell membrane</location>
        <topology evidence="1">Lipid-anchor</topology>
        <topology evidence="1">GPI-anchor</topology>
    </subcellularLocation>
</comment>
<comment type="similarity">
    <text evidence="2">Belongs to the fasciclin-like AGP family.</text>
</comment>
<name>A0AAX6E834_IRIPA</name>
<evidence type="ECO:0000256" key="6">
    <source>
        <dbReference type="ARBA" id="ARBA00023136"/>
    </source>
</evidence>
<keyword evidence="3" id="KW-1003">Cell membrane</keyword>
<evidence type="ECO:0000256" key="1">
    <source>
        <dbReference type="ARBA" id="ARBA00004609"/>
    </source>
</evidence>
<keyword evidence="4" id="KW-0325">Glycoprotein</keyword>
<evidence type="ECO:0000256" key="8">
    <source>
        <dbReference type="SAM" id="MobiDB-lite"/>
    </source>
</evidence>
<dbReference type="GO" id="GO:0009834">
    <property type="term" value="P:plant-type secondary cell wall biogenesis"/>
    <property type="evidence" value="ECO:0007669"/>
    <property type="project" value="TreeGrafter"/>
</dbReference>
<dbReference type="PANTHER" id="PTHR32077:SF86">
    <property type="entry name" value="FAS1 DOMAIN-CONTAINING PROTEIN SELMODRAFT_448915"/>
    <property type="match status" value="1"/>
</dbReference>
<dbReference type="PANTHER" id="PTHR32077">
    <property type="entry name" value="FASCICLIN-LIKE ARABINOGALACTAN PROTEIN"/>
    <property type="match status" value="1"/>
</dbReference>
<organism evidence="11 12">
    <name type="scientific">Iris pallida</name>
    <name type="common">Sweet iris</name>
    <dbReference type="NCBI Taxonomy" id="29817"/>
    <lineage>
        <taxon>Eukaryota</taxon>
        <taxon>Viridiplantae</taxon>
        <taxon>Streptophyta</taxon>
        <taxon>Embryophyta</taxon>
        <taxon>Tracheophyta</taxon>
        <taxon>Spermatophyta</taxon>
        <taxon>Magnoliopsida</taxon>
        <taxon>Liliopsida</taxon>
        <taxon>Asparagales</taxon>
        <taxon>Iridaceae</taxon>
        <taxon>Iridoideae</taxon>
        <taxon>Irideae</taxon>
        <taxon>Iris</taxon>
    </lineage>
</organism>
<evidence type="ECO:0000256" key="5">
    <source>
        <dbReference type="ARBA" id="ARBA00022729"/>
    </source>
</evidence>
<proteinExistence type="inferred from homology"/>
<dbReference type="FunFam" id="2.30.180.10:FF:000008">
    <property type="entry name" value="Fasciclin-like arabinogalactan protein 10"/>
    <property type="match status" value="1"/>
</dbReference>
<keyword evidence="4" id="KW-0449">Lipoprotein</keyword>
<feature type="region of interest" description="Disordered" evidence="8">
    <location>
        <begin position="211"/>
        <end position="268"/>
    </location>
</feature>
<protein>
    <submittedName>
        <fullName evidence="11">Fasciclin-like arabinogalactan protein 1</fullName>
    </submittedName>
</protein>
<dbReference type="Pfam" id="PF02469">
    <property type="entry name" value="Fasciclin"/>
    <property type="match status" value="1"/>
</dbReference>
<dbReference type="InterPro" id="IPR000782">
    <property type="entry name" value="FAS1_domain"/>
</dbReference>
<dbReference type="InterPro" id="IPR036378">
    <property type="entry name" value="FAS1_dom_sf"/>
</dbReference>
<evidence type="ECO:0000313" key="12">
    <source>
        <dbReference type="Proteomes" id="UP001140949"/>
    </source>
</evidence>
<sequence>MRPFLPFFFFFFLLLSSSPILPSLGHSVHKHVLVQRRDLAGKAAKPAAEAPAPAAASTTPSTVDLIGVMSKKGCKMFADLLNAGAGDVAKTFEGAMSGGLTVFCPRDEAMRAFLPKFKNLTAEDKVSFLLYHGVPVYNSLDSLKTNNGVLNTLATDSRNYNFTVQDDGAAVTLQTDVTTATVRTTLVDREPVAVFAIDGVLEPRELFRAPAAAPAPEPAEAPAADAPEGAKKGKGKAKKKHAASPPQPEGPDAAPADQKAADESGAGRWAASVVSVAAAAAALAVVA</sequence>
<keyword evidence="4" id="KW-0336">GPI-anchor</keyword>
<evidence type="ECO:0000256" key="4">
    <source>
        <dbReference type="ARBA" id="ARBA00022622"/>
    </source>
</evidence>
<keyword evidence="12" id="KW-1185">Reference proteome</keyword>
<dbReference type="PROSITE" id="PS50213">
    <property type="entry name" value="FAS1"/>
    <property type="match status" value="1"/>
</dbReference>
<gene>
    <name evidence="11" type="ORF">M6B38_204710</name>
</gene>
<reference evidence="11" key="1">
    <citation type="journal article" date="2023" name="GigaByte">
        <title>Genome assembly of the bearded iris, Iris pallida Lam.</title>
        <authorList>
            <person name="Bruccoleri R.E."/>
            <person name="Oakeley E.J."/>
            <person name="Faust A.M.E."/>
            <person name="Altorfer M."/>
            <person name="Dessus-Babus S."/>
            <person name="Burckhardt D."/>
            <person name="Oertli M."/>
            <person name="Naumann U."/>
            <person name="Petersen F."/>
            <person name="Wong J."/>
        </authorList>
    </citation>
    <scope>NUCLEOTIDE SEQUENCE</scope>
    <source>
        <strain evidence="11">GSM-AAB239-AS_SAM_17_03QT</strain>
    </source>
</reference>
<keyword evidence="6" id="KW-0472">Membrane</keyword>
<comment type="caution">
    <text evidence="11">The sequence shown here is derived from an EMBL/GenBank/DDBJ whole genome shotgun (WGS) entry which is preliminary data.</text>
</comment>
<reference evidence="11" key="2">
    <citation type="submission" date="2023-04" db="EMBL/GenBank/DDBJ databases">
        <authorList>
            <person name="Bruccoleri R.E."/>
            <person name="Oakeley E.J."/>
            <person name="Faust A.-M."/>
            <person name="Dessus-Babus S."/>
            <person name="Altorfer M."/>
            <person name="Burckhardt D."/>
            <person name="Oertli M."/>
            <person name="Naumann U."/>
            <person name="Petersen F."/>
            <person name="Wong J."/>
        </authorList>
    </citation>
    <scope>NUCLEOTIDE SEQUENCE</scope>
    <source>
        <strain evidence="11">GSM-AAB239-AS_SAM_17_03QT</strain>
        <tissue evidence="11">Leaf</tissue>
    </source>
</reference>
<keyword evidence="5 9" id="KW-0732">Signal</keyword>
<accession>A0AAX6E834</accession>
<dbReference type="GO" id="GO:0098552">
    <property type="term" value="C:side of membrane"/>
    <property type="evidence" value="ECO:0007669"/>
    <property type="project" value="UniProtKB-KW"/>
</dbReference>
<dbReference type="GO" id="GO:0005886">
    <property type="term" value="C:plasma membrane"/>
    <property type="evidence" value="ECO:0007669"/>
    <property type="project" value="UniProtKB-SubCell"/>
</dbReference>
<comment type="function">
    <text evidence="7">May be a cell surface adhesion protein.</text>
</comment>
<feature type="compositionally biased region" description="Basic residues" evidence="8">
    <location>
        <begin position="232"/>
        <end position="242"/>
    </location>
</feature>
<feature type="signal peptide" evidence="9">
    <location>
        <begin position="1"/>
        <end position="25"/>
    </location>
</feature>
<evidence type="ECO:0000256" key="7">
    <source>
        <dbReference type="ARBA" id="ARBA00024686"/>
    </source>
</evidence>
<dbReference type="Gene3D" id="2.30.180.10">
    <property type="entry name" value="FAS1 domain"/>
    <property type="match status" value="1"/>
</dbReference>
<evidence type="ECO:0000256" key="3">
    <source>
        <dbReference type="ARBA" id="ARBA00022475"/>
    </source>
</evidence>
<dbReference type="EMBL" id="JANAVB010039213">
    <property type="protein sequence ID" value="KAJ6800083.1"/>
    <property type="molecule type" value="Genomic_DNA"/>
</dbReference>
<dbReference type="SUPFAM" id="SSF82153">
    <property type="entry name" value="FAS1 domain"/>
    <property type="match status" value="1"/>
</dbReference>
<dbReference type="Proteomes" id="UP001140949">
    <property type="component" value="Unassembled WGS sequence"/>
</dbReference>
<dbReference type="AlphaFoldDB" id="A0AAX6E834"/>
<dbReference type="SMART" id="SM00554">
    <property type="entry name" value="FAS1"/>
    <property type="match status" value="1"/>
</dbReference>
<evidence type="ECO:0000313" key="11">
    <source>
        <dbReference type="EMBL" id="KAJ6800083.1"/>
    </source>
</evidence>
<evidence type="ECO:0000256" key="2">
    <source>
        <dbReference type="ARBA" id="ARBA00007843"/>
    </source>
</evidence>
<dbReference type="InterPro" id="IPR045003">
    <property type="entry name" value="FLA_A"/>
</dbReference>
<feature type="chain" id="PRO_5043601416" evidence="9">
    <location>
        <begin position="26"/>
        <end position="287"/>
    </location>
</feature>